<dbReference type="OrthoDB" id="2360619at2"/>
<evidence type="ECO:0000313" key="2">
    <source>
        <dbReference type="Proteomes" id="UP000245938"/>
    </source>
</evidence>
<gene>
    <name evidence="1" type="ORF">DEX24_09840</name>
</gene>
<dbReference type="Proteomes" id="UP000245938">
    <property type="component" value="Unassembled WGS sequence"/>
</dbReference>
<organism evidence="1 2">
    <name type="scientific">Kurthia sibirica</name>
    <dbReference type="NCBI Taxonomy" id="202750"/>
    <lineage>
        <taxon>Bacteria</taxon>
        <taxon>Bacillati</taxon>
        <taxon>Bacillota</taxon>
        <taxon>Bacilli</taxon>
        <taxon>Bacillales</taxon>
        <taxon>Caryophanaceae</taxon>
        <taxon>Kurthia</taxon>
    </lineage>
</organism>
<comment type="caution">
    <text evidence="1">The sequence shown here is derived from an EMBL/GenBank/DDBJ whole genome shotgun (WGS) entry which is preliminary data.</text>
</comment>
<protein>
    <submittedName>
        <fullName evidence="1">Uncharacterized protein</fullName>
    </submittedName>
</protein>
<keyword evidence="2" id="KW-1185">Reference proteome</keyword>
<name>A0A2U3AKH0_9BACL</name>
<dbReference type="AlphaFoldDB" id="A0A2U3AKH0"/>
<dbReference type="RefSeq" id="WP_109306264.1">
    <property type="nucleotide sequence ID" value="NZ_BJUF01000023.1"/>
</dbReference>
<evidence type="ECO:0000313" key="1">
    <source>
        <dbReference type="EMBL" id="PWI25038.1"/>
    </source>
</evidence>
<reference evidence="1 2" key="1">
    <citation type="submission" date="2018-05" db="EMBL/GenBank/DDBJ databases">
        <title>Kurthia sibirica genome sequence.</title>
        <authorList>
            <person name="Maclea K.S."/>
            <person name="Goen A.E."/>
        </authorList>
    </citation>
    <scope>NUCLEOTIDE SEQUENCE [LARGE SCALE GENOMIC DNA]</scope>
    <source>
        <strain evidence="1 2">ATCC 49154</strain>
    </source>
</reference>
<accession>A0A2U3AKH0</accession>
<sequence length="154" mass="18182">MLTFEQKKEIIGRFSELTEKSISMNRLNYHFEGSKYDKKIVVEKLHPNGNGFVYVGDLLAYKSDERGLFNIRDVTEQQLLEVIEDSIMYLTEVDEPKEEVKIEESWRNASHDQLLLVQEDEYWNVYHGFNLEESFGTKEDAEQYLIDEGFKEAK</sequence>
<dbReference type="EMBL" id="QFVR01000012">
    <property type="protein sequence ID" value="PWI25038.1"/>
    <property type="molecule type" value="Genomic_DNA"/>
</dbReference>
<proteinExistence type="predicted"/>